<feature type="region of interest" description="Disordered" evidence="1">
    <location>
        <begin position="497"/>
        <end position="529"/>
    </location>
</feature>
<name>A0ABR3QZ36_9PLEO</name>
<accession>A0ABR3QZ36</accession>
<dbReference type="PANTHER" id="PTHR39468">
    <property type="entry name" value="CHROMOSOME 7, WHOLE GENOME SHOTGUN SEQUENCE"/>
    <property type="match status" value="1"/>
</dbReference>
<feature type="region of interest" description="Disordered" evidence="1">
    <location>
        <begin position="171"/>
        <end position="190"/>
    </location>
</feature>
<dbReference type="InterPro" id="IPR040009">
    <property type="entry name" value="Mtf2/C5D6.12-like"/>
</dbReference>
<gene>
    <name evidence="3" type="ORF">SLS60_008887</name>
</gene>
<dbReference type="Pfam" id="PF19189">
    <property type="entry name" value="Mtf2"/>
    <property type="match status" value="1"/>
</dbReference>
<feature type="domain" description="Mtf2-like C-terminal" evidence="2">
    <location>
        <begin position="200"/>
        <end position="368"/>
    </location>
</feature>
<organism evidence="3 4">
    <name type="scientific">Paraconiothyrium brasiliense</name>
    <dbReference type="NCBI Taxonomy" id="300254"/>
    <lineage>
        <taxon>Eukaryota</taxon>
        <taxon>Fungi</taxon>
        <taxon>Dikarya</taxon>
        <taxon>Ascomycota</taxon>
        <taxon>Pezizomycotina</taxon>
        <taxon>Dothideomycetes</taxon>
        <taxon>Pleosporomycetidae</taxon>
        <taxon>Pleosporales</taxon>
        <taxon>Massarineae</taxon>
        <taxon>Didymosphaeriaceae</taxon>
        <taxon>Paraconiothyrium</taxon>
    </lineage>
</organism>
<comment type="caution">
    <text evidence="3">The sequence shown here is derived from an EMBL/GenBank/DDBJ whole genome shotgun (WGS) entry which is preliminary data.</text>
</comment>
<reference evidence="3 4" key="1">
    <citation type="submission" date="2024-02" db="EMBL/GenBank/DDBJ databases">
        <title>De novo assembly and annotation of 12 fungi associated with fruit tree decline syndrome in Ontario, Canada.</title>
        <authorList>
            <person name="Sulman M."/>
            <person name="Ellouze W."/>
            <person name="Ilyukhin E."/>
        </authorList>
    </citation>
    <scope>NUCLEOTIDE SEQUENCE [LARGE SCALE GENOMIC DNA]</scope>
    <source>
        <strain evidence="3 4">M42-189</strain>
    </source>
</reference>
<feature type="region of interest" description="Disordered" evidence="1">
    <location>
        <begin position="33"/>
        <end position="72"/>
    </location>
</feature>
<protein>
    <recommendedName>
        <fullName evidence="2">Mtf2-like C-terminal domain-containing protein</fullName>
    </recommendedName>
</protein>
<evidence type="ECO:0000313" key="4">
    <source>
        <dbReference type="Proteomes" id="UP001521785"/>
    </source>
</evidence>
<evidence type="ECO:0000256" key="1">
    <source>
        <dbReference type="SAM" id="MobiDB-lite"/>
    </source>
</evidence>
<dbReference type="Proteomes" id="UP001521785">
    <property type="component" value="Unassembled WGS sequence"/>
</dbReference>
<feature type="compositionally biased region" description="Basic and acidic residues" evidence="1">
    <location>
        <begin position="519"/>
        <end position="529"/>
    </location>
</feature>
<evidence type="ECO:0000259" key="2">
    <source>
        <dbReference type="Pfam" id="PF19189"/>
    </source>
</evidence>
<dbReference type="InterPro" id="IPR043837">
    <property type="entry name" value="Mtf2-like_C"/>
</dbReference>
<feature type="compositionally biased region" description="Polar residues" evidence="1">
    <location>
        <begin position="33"/>
        <end position="50"/>
    </location>
</feature>
<sequence length="529" mass="58843">MSVCLCSFRALSRSRTSSSKSLAPFLYQTATIQQSSPISRRNASDSSRPSRSQHDVPFEGEELPPAISDAKVNRRTTITGSERAAFEKLYKKFNNAEQKEFDEHELDQIADEYYEDDDDNSKDKSPESIDSIFDAVLSGKTPRTDTSYSPVRARSKKPRTDMETLARQILAPEAEDEKRKRKEAAAKKQARIRDLRNSEKDRVKALLEAAPTDQALWAVLEKEVFAVIRGMDLESGFLARANPRNPKFRNVPKMAAGLKSSEISASDPTIVYPNYGYHLLTAANTLRSNFPASPLMFNILPTVKSLGRSSYALGANTALYKVLIRTAFRQNHSYAQVCSLLQDMDNGGVEYDYGVANLVDEMLDAHHAADKGQYGRGMQALMRLELYGEGAEKLRAWRAAIRKRLGDFAEEKKERGHLIRKTARTGKDFSVLGPRDDVLVKTEKVRVGGKSLAASAYDDIPLVEGDAPFVEERSRPDAVEEMSPEVESFMRDTIDAPVDAPVEAPVEATVPSVEEQSSADEKEMQKGSV</sequence>
<dbReference type="EMBL" id="JAKJXO020000013">
    <property type="protein sequence ID" value="KAL1597303.1"/>
    <property type="molecule type" value="Genomic_DNA"/>
</dbReference>
<evidence type="ECO:0000313" key="3">
    <source>
        <dbReference type="EMBL" id="KAL1597303.1"/>
    </source>
</evidence>
<keyword evidence="4" id="KW-1185">Reference proteome</keyword>
<proteinExistence type="predicted"/>
<feature type="region of interest" description="Disordered" evidence="1">
    <location>
        <begin position="133"/>
        <end position="163"/>
    </location>
</feature>
<dbReference type="PANTHER" id="PTHR39468:SF1">
    <property type="entry name" value="MTF2-LIKE C-TERMINAL DOMAIN-CONTAINING PROTEIN"/>
    <property type="match status" value="1"/>
</dbReference>